<evidence type="ECO:0000313" key="1">
    <source>
        <dbReference type="EMBL" id="CAL5980069.1"/>
    </source>
</evidence>
<sequence>MLKQVYSEEQKRYQKELSTVLSKVKQLQHDEHLPKIQQKIQEIDIEDVQFKRKVQIFLQFLNNLQIKGTTSEKLYQCLFLSLQSIANKELFRIAKLALQNLVSSPQSLQLSQTQLQLTKRSPIPSDSSFLESPELFKQKEKLRIAEVQSVSNLFSEELLSSPQVSRIEDQRKEDLMALVDEYCKKEI</sequence>
<evidence type="ECO:0000313" key="2">
    <source>
        <dbReference type="Proteomes" id="UP001642409"/>
    </source>
</evidence>
<name>A0ABP1GVF6_9EUKA</name>
<dbReference type="Proteomes" id="UP001642409">
    <property type="component" value="Unassembled WGS sequence"/>
</dbReference>
<dbReference type="EMBL" id="CAXDID020000011">
    <property type="protein sequence ID" value="CAL5980069.1"/>
    <property type="molecule type" value="Genomic_DNA"/>
</dbReference>
<protein>
    <submittedName>
        <fullName evidence="1">Hypothetical_protein</fullName>
    </submittedName>
</protein>
<organism evidence="1 2">
    <name type="scientific">Hexamita inflata</name>
    <dbReference type="NCBI Taxonomy" id="28002"/>
    <lineage>
        <taxon>Eukaryota</taxon>
        <taxon>Metamonada</taxon>
        <taxon>Diplomonadida</taxon>
        <taxon>Hexamitidae</taxon>
        <taxon>Hexamitinae</taxon>
        <taxon>Hexamita</taxon>
    </lineage>
</organism>
<comment type="caution">
    <text evidence="1">The sequence shown here is derived from an EMBL/GenBank/DDBJ whole genome shotgun (WGS) entry which is preliminary data.</text>
</comment>
<keyword evidence="2" id="KW-1185">Reference proteome</keyword>
<gene>
    <name evidence="1" type="ORF">HINF_LOCUS6007</name>
</gene>
<reference evidence="1 2" key="1">
    <citation type="submission" date="2024-07" db="EMBL/GenBank/DDBJ databases">
        <authorList>
            <person name="Akdeniz Z."/>
        </authorList>
    </citation>
    <scope>NUCLEOTIDE SEQUENCE [LARGE SCALE GENOMIC DNA]</scope>
</reference>
<proteinExistence type="predicted"/>
<accession>A0ABP1GVF6</accession>